<dbReference type="InterPro" id="IPR019835">
    <property type="entry name" value="SWIB_domain"/>
</dbReference>
<dbReference type="InterPro" id="IPR036885">
    <property type="entry name" value="SWIB_MDM2_dom_sf"/>
</dbReference>
<dbReference type="EMBL" id="MFIF01000006">
    <property type="protein sequence ID" value="OGF87199.1"/>
    <property type="molecule type" value="Genomic_DNA"/>
</dbReference>
<accession>A0A1F5XH59</accession>
<dbReference type="Gene3D" id="1.10.245.10">
    <property type="entry name" value="SWIB/MDM2 domain"/>
    <property type="match status" value="1"/>
</dbReference>
<proteinExistence type="predicted"/>
<dbReference type="Pfam" id="PF02201">
    <property type="entry name" value="SWIB"/>
    <property type="match status" value="1"/>
</dbReference>
<name>A0A1F5XH59_9BACT</name>
<dbReference type="SMART" id="SM00151">
    <property type="entry name" value="SWIB"/>
    <property type="match status" value="1"/>
</dbReference>
<comment type="caution">
    <text evidence="2">The sequence shown here is derived from an EMBL/GenBank/DDBJ whole genome shotgun (WGS) entry which is preliminary data.</text>
</comment>
<dbReference type="InterPro" id="IPR003121">
    <property type="entry name" value="SWIB_MDM2_domain"/>
</dbReference>
<dbReference type="SUPFAM" id="SSF47592">
    <property type="entry name" value="SWIB/MDM2 domain"/>
    <property type="match status" value="1"/>
</dbReference>
<sequence length="84" mass="9461">MAKSNSAFMKPLRVSGELAEVVGKGPMPRSEVVKKLWVYIKKHGLQDAQNKRNINADENMKKVFGGKKTVNMFEMTKLVSKHLS</sequence>
<evidence type="ECO:0000313" key="2">
    <source>
        <dbReference type="EMBL" id="OGF87199.1"/>
    </source>
</evidence>
<dbReference type="AlphaFoldDB" id="A0A1F5XH59"/>
<dbReference type="PANTHER" id="PTHR13844">
    <property type="entry name" value="SWI/SNF-RELATED MATRIX-ASSOCIATED ACTIN-DEPENDENT REGULATOR OF CHROMATIN SUBFAMILY D"/>
    <property type="match status" value="1"/>
</dbReference>
<reference evidence="2 3" key="1">
    <citation type="journal article" date="2016" name="Nat. Commun.">
        <title>Thousands of microbial genomes shed light on interconnected biogeochemical processes in an aquifer system.</title>
        <authorList>
            <person name="Anantharaman K."/>
            <person name="Brown C.T."/>
            <person name="Hug L.A."/>
            <person name="Sharon I."/>
            <person name="Castelle C.J."/>
            <person name="Probst A.J."/>
            <person name="Thomas B.C."/>
            <person name="Singh A."/>
            <person name="Wilkins M.J."/>
            <person name="Karaoz U."/>
            <person name="Brodie E.L."/>
            <person name="Williams K.H."/>
            <person name="Hubbard S.S."/>
            <person name="Banfield J.F."/>
        </authorList>
    </citation>
    <scope>NUCLEOTIDE SEQUENCE [LARGE SCALE GENOMIC DNA]</scope>
</reference>
<gene>
    <name evidence="2" type="ORF">A3B19_03110</name>
</gene>
<dbReference type="Proteomes" id="UP000177346">
    <property type="component" value="Unassembled WGS sequence"/>
</dbReference>
<protein>
    <recommendedName>
        <fullName evidence="1">DM2 domain-containing protein</fullName>
    </recommendedName>
</protein>
<evidence type="ECO:0000259" key="1">
    <source>
        <dbReference type="PROSITE" id="PS51925"/>
    </source>
</evidence>
<feature type="domain" description="DM2" evidence="1">
    <location>
        <begin position="7"/>
        <end position="84"/>
    </location>
</feature>
<dbReference type="CDD" id="cd10567">
    <property type="entry name" value="SWIB-MDM2_like"/>
    <property type="match status" value="1"/>
</dbReference>
<dbReference type="PROSITE" id="PS51925">
    <property type="entry name" value="SWIB_MDM2"/>
    <property type="match status" value="1"/>
</dbReference>
<organism evidence="2 3">
    <name type="scientific">Candidatus Giovannonibacteria bacterium RIFCSPLOWO2_01_FULL_46_32</name>
    <dbReference type="NCBI Taxonomy" id="1798353"/>
    <lineage>
        <taxon>Bacteria</taxon>
        <taxon>Candidatus Giovannoniibacteriota</taxon>
    </lineage>
</organism>
<evidence type="ECO:0000313" key="3">
    <source>
        <dbReference type="Proteomes" id="UP000177346"/>
    </source>
</evidence>